<evidence type="ECO:0000256" key="12">
    <source>
        <dbReference type="RuleBase" id="RU003476"/>
    </source>
</evidence>
<dbReference type="PRINTS" id="PR00502">
    <property type="entry name" value="NUDIXFAMILY"/>
</dbReference>
<dbReference type="SUPFAM" id="SSF55811">
    <property type="entry name" value="Nudix"/>
    <property type="match status" value="1"/>
</dbReference>
<dbReference type="InterPro" id="IPR000086">
    <property type="entry name" value="NUDIX_hydrolase_dom"/>
</dbReference>
<name>Q5M521_STRT2</name>
<keyword evidence="6" id="KW-0227">DNA damage</keyword>
<dbReference type="AlphaFoldDB" id="Q5M521"/>
<keyword evidence="7 12" id="KW-0378">Hydrolase</keyword>
<dbReference type="InterPro" id="IPR020476">
    <property type="entry name" value="Nudix_hydrolase"/>
</dbReference>
<dbReference type="HOGENOM" id="CLU_037162_19_1_9"/>
<dbReference type="GO" id="GO:0046872">
    <property type="term" value="F:metal ion binding"/>
    <property type="evidence" value="ECO:0007669"/>
    <property type="project" value="UniProtKB-KW"/>
</dbReference>
<keyword evidence="5" id="KW-0479">Metal-binding</keyword>
<dbReference type="InterPro" id="IPR015797">
    <property type="entry name" value="NUDIX_hydrolase-like_dom_sf"/>
</dbReference>
<dbReference type="CDD" id="cd03425">
    <property type="entry name" value="NUDIX_MutT_NudA_like"/>
    <property type="match status" value="1"/>
</dbReference>
<organism evidence="14 15">
    <name type="scientific">Streptococcus thermophilus (strain ATCC BAA-250 / LMG 18311)</name>
    <dbReference type="NCBI Taxonomy" id="264199"/>
    <lineage>
        <taxon>Bacteria</taxon>
        <taxon>Bacillati</taxon>
        <taxon>Bacillota</taxon>
        <taxon>Bacilli</taxon>
        <taxon>Lactobacillales</taxon>
        <taxon>Streptococcaceae</taxon>
        <taxon>Streptococcus</taxon>
    </lineage>
</organism>
<evidence type="ECO:0000256" key="1">
    <source>
        <dbReference type="ARBA" id="ARBA00001946"/>
    </source>
</evidence>
<evidence type="ECO:0000256" key="7">
    <source>
        <dbReference type="ARBA" id="ARBA00022801"/>
    </source>
</evidence>
<dbReference type="GO" id="GO:0044716">
    <property type="term" value="F:8-oxo-GDP phosphatase activity"/>
    <property type="evidence" value="ECO:0007669"/>
    <property type="project" value="TreeGrafter"/>
</dbReference>
<dbReference type="STRING" id="264199.stu0679"/>
<dbReference type="PANTHER" id="PTHR47707">
    <property type="entry name" value="8-OXO-DGTP DIPHOSPHATASE"/>
    <property type="match status" value="1"/>
</dbReference>
<accession>Q5M521</accession>
<comment type="similarity">
    <text evidence="2 12">Belongs to the Nudix hydrolase family.</text>
</comment>
<dbReference type="InterPro" id="IPR020084">
    <property type="entry name" value="NUDIX_hydrolase_CS"/>
</dbReference>
<dbReference type="eggNOG" id="COG0494">
    <property type="taxonomic scope" value="Bacteria"/>
</dbReference>
<evidence type="ECO:0000256" key="3">
    <source>
        <dbReference type="ARBA" id="ARBA00022457"/>
    </source>
</evidence>
<dbReference type="PROSITE" id="PS00893">
    <property type="entry name" value="NUDIX_BOX"/>
    <property type="match status" value="1"/>
</dbReference>
<comment type="cofactor">
    <cofactor evidence="1">
        <name>Mg(2+)</name>
        <dbReference type="ChEBI" id="CHEBI:18420"/>
    </cofactor>
</comment>
<evidence type="ECO:0000256" key="6">
    <source>
        <dbReference type="ARBA" id="ARBA00022763"/>
    </source>
</evidence>
<dbReference type="KEGG" id="stl:stu0679"/>
<keyword evidence="4" id="KW-0235">DNA replication</keyword>
<dbReference type="EMBL" id="CP000023">
    <property type="protein sequence ID" value="AAV60383.1"/>
    <property type="molecule type" value="Genomic_DNA"/>
</dbReference>
<dbReference type="GO" id="GO:0035539">
    <property type="term" value="F:8-oxo-7,8-dihydrodeoxyguanosine triphosphate pyrophosphatase activity"/>
    <property type="evidence" value="ECO:0007669"/>
    <property type="project" value="UniProtKB-EC"/>
</dbReference>
<evidence type="ECO:0000313" key="15">
    <source>
        <dbReference type="Proteomes" id="UP000001170"/>
    </source>
</evidence>
<dbReference type="GO" id="GO:0006281">
    <property type="term" value="P:DNA repair"/>
    <property type="evidence" value="ECO:0007669"/>
    <property type="project" value="UniProtKB-KW"/>
</dbReference>
<dbReference type="GO" id="GO:0044715">
    <property type="term" value="F:8-oxo-dGDP phosphatase activity"/>
    <property type="evidence" value="ECO:0007669"/>
    <property type="project" value="TreeGrafter"/>
</dbReference>
<evidence type="ECO:0000256" key="10">
    <source>
        <dbReference type="ARBA" id="ARBA00035861"/>
    </source>
</evidence>
<dbReference type="PANTHER" id="PTHR47707:SF1">
    <property type="entry name" value="NUDIX HYDROLASE FAMILY PROTEIN"/>
    <property type="match status" value="1"/>
</dbReference>
<dbReference type="InterPro" id="IPR047127">
    <property type="entry name" value="MutT-like"/>
</dbReference>
<evidence type="ECO:0000256" key="9">
    <source>
        <dbReference type="ARBA" id="ARBA00023204"/>
    </source>
</evidence>
<dbReference type="GO" id="GO:0008413">
    <property type="term" value="F:8-oxo-7,8-dihydroguanosine triphosphate pyrophosphatase activity"/>
    <property type="evidence" value="ECO:0007669"/>
    <property type="project" value="TreeGrafter"/>
</dbReference>
<comment type="catalytic activity">
    <reaction evidence="10">
        <text>8-oxo-dGTP + H2O = 8-oxo-dGMP + diphosphate + H(+)</text>
        <dbReference type="Rhea" id="RHEA:31575"/>
        <dbReference type="ChEBI" id="CHEBI:15377"/>
        <dbReference type="ChEBI" id="CHEBI:15378"/>
        <dbReference type="ChEBI" id="CHEBI:33019"/>
        <dbReference type="ChEBI" id="CHEBI:63224"/>
        <dbReference type="ChEBI" id="CHEBI:77896"/>
        <dbReference type="EC" id="3.6.1.55"/>
    </reaction>
</comment>
<keyword evidence="3" id="KW-0515">Mutator protein</keyword>
<keyword evidence="8" id="KW-0460">Magnesium</keyword>
<reference evidence="14 15" key="1">
    <citation type="journal article" date="2004" name="Nat. Biotechnol.">
        <title>Complete sequence and comparative genome analysis of the dairy bacterium Streptococcus thermophilus.</title>
        <authorList>
            <person name="Bolotin A."/>
            <person name="Quinquis B."/>
            <person name="Renault P."/>
            <person name="Sorokin A."/>
            <person name="Ehrlich S.D."/>
            <person name="Kulakauskas S."/>
            <person name="Lapidus A."/>
            <person name="Goltsman E."/>
            <person name="Mazur M."/>
            <person name="Pusch G.D."/>
            <person name="Fonstein M."/>
            <person name="Overbeek R."/>
            <person name="Kyprides N."/>
            <person name="Purnelle B."/>
            <person name="Prozzi D."/>
            <person name="Ngui K."/>
            <person name="Masuy D."/>
            <person name="Hancy F."/>
            <person name="Burteau S."/>
            <person name="Boutry M."/>
            <person name="Delcour J."/>
            <person name="Goffeau A."/>
            <person name="Hols P."/>
        </authorList>
    </citation>
    <scope>NUCLEOTIDE SEQUENCE [LARGE SCALE GENOMIC DNA]</scope>
    <source>
        <strain evidence="15">ATCC BAA-250 / LMG 18311</strain>
    </source>
</reference>
<evidence type="ECO:0000256" key="5">
    <source>
        <dbReference type="ARBA" id="ARBA00022723"/>
    </source>
</evidence>
<dbReference type="Proteomes" id="UP000001170">
    <property type="component" value="Chromosome"/>
</dbReference>
<evidence type="ECO:0000256" key="2">
    <source>
        <dbReference type="ARBA" id="ARBA00005582"/>
    </source>
</evidence>
<dbReference type="Pfam" id="PF00293">
    <property type="entry name" value="NUDIX"/>
    <property type="match status" value="1"/>
</dbReference>
<dbReference type="GO" id="GO:0006260">
    <property type="term" value="P:DNA replication"/>
    <property type="evidence" value="ECO:0007669"/>
    <property type="project" value="UniProtKB-KW"/>
</dbReference>
<keyword evidence="15" id="KW-1185">Reference proteome</keyword>
<dbReference type="DNASU" id="3164135"/>
<proteinExistence type="inferred from homology"/>
<evidence type="ECO:0000256" key="11">
    <source>
        <dbReference type="ARBA" id="ARBA00038905"/>
    </source>
</evidence>
<feature type="domain" description="Nudix hydrolase" evidence="13">
    <location>
        <begin position="31"/>
        <end position="156"/>
    </location>
</feature>
<gene>
    <name evidence="14" type="ordered locus">stu0679</name>
</gene>
<protein>
    <recommendedName>
        <fullName evidence="11">8-oxo-dGTP diphosphatase</fullName>
        <ecNumber evidence="11">3.6.1.55</ecNumber>
    </recommendedName>
</protein>
<evidence type="ECO:0000313" key="14">
    <source>
        <dbReference type="EMBL" id="AAV60383.1"/>
    </source>
</evidence>
<evidence type="ECO:0000256" key="8">
    <source>
        <dbReference type="ARBA" id="ARBA00022842"/>
    </source>
</evidence>
<dbReference type="Gene3D" id="3.90.79.10">
    <property type="entry name" value="Nucleoside Triphosphate Pyrophosphohydrolase"/>
    <property type="match status" value="1"/>
</dbReference>
<dbReference type="PROSITE" id="PS51462">
    <property type="entry name" value="NUDIX"/>
    <property type="match status" value="1"/>
</dbReference>
<sequence length="157" mass="18086">MRETFLNNKFKFACRDSFLIEYYLEECYMSKKIINVVAAAIEKDGKIFCAQRPEGKSLGGYWEFPGGKLKEGESPEEALIREIYEELNSKIEIISFVNEASYDYDFGTVVMKTFHAKLVCGNLDLLEHQDSVWLEPSRLKTLNWAPVDRPAVELLSK</sequence>
<evidence type="ECO:0000259" key="13">
    <source>
        <dbReference type="PROSITE" id="PS51462"/>
    </source>
</evidence>
<keyword evidence="9" id="KW-0234">DNA repair</keyword>
<dbReference type="EC" id="3.6.1.55" evidence="11"/>
<evidence type="ECO:0000256" key="4">
    <source>
        <dbReference type="ARBA" id="ARBA00022705"/>
    </source>
</evidence>